<organism evidence="2 3">
    <name type="scientific">Paecilomyces lecythidis</name>
    <dbReference type="NCBI Taxonomy" id="3004212"/>
    <lineage>
        <taxon>Eukaryota</taxon>
        <taxon>Fungi</taxon>
        <taxon>Dikarya</taxon>
        <taxon>Ascomycota</taxon>
        <taxon>Pezizomycotina</taxon>
        <taxon>Eurotiomycetes</taxon>
        <taxon>Eurotiomycetidae</taxon>
        <taxon>Eurotiales</taxon>
        <taxon>Thermoascaceae</taxon>
        <taxon>Paecilomyces</taxon>
    </lineage>
</organism>
<dbReference type="Proteomes" id="UP001583193">
    <property type="component" value="Unassembled WGS sequence"/>
</dbReference>
<evidence type="ECO:0000256" key="1">
    <source>
        <dbReference type="SAM" id="Phobius"/>
    </source>
</evidence>
<dbReference type="EMBL" id="JAVDPF010000055">
    <property type="protein sequence ID" value="KAL1865955.1"/>
    <property type="molecule type" value="Genomic_DNA"/>
</dbReference>
<name>A0ABR3WQU0_9EURO</name>
<protein>
    <submittedName>
        <fullName evidence="2">Uncharacterized protein</fullName>
    </submittedName>
</protein>
<evidence type="ECO:0000313" key="3">
    <source>
        <dbReference type="Proteomes" id="UP001583193"/>
    </source>
</evidence>
<evidence type="ECO:0000313" key="2">
    <source>
        <dbReference type="EMBL" id="KAL1865955.1"/>
    </source>
</evidence>
<gene>
    <name evidence="2" type="ORF">Plec18167_009205</name>
</gene>
<keyword evidence="3" id="KW-1185">Reference proteome</keyword>
<reference evidence="2 3" key="1">
    <citation type="journal article" date="2024" name="IMA Fungus">
        <title>IMA Genome - F19 : A genome assembly and annotation guide to empower mycologists, including annotated draft genome sequences of Ceratocystis pirilliformis, Diaporthe australafricana, Fusarium ophioides, Paecilomyces lecythidis, and Sporothrix stenoceras.</title>
        <authorList>
            <person name="Aylward J."/>
            <person name="Wilson A.M."/>
            <person name="Visagie C.M."/>
            <person name="Spraker J."/>
            <person name="Barnes I."/>
            <person name="Buitendag C."/>
            <person name="Ceriani C."/>
            <person name="Del Mar Angel L."/>
            <person name="du Plessis D."/>
            <person name="Fuchs T."/>
            <person name="Gasser K."/>
            <person name="Kramer D."/>
            <person name="Li W."/>
            <person name="Munsamy K."/>
            <person name="Piso A."/>
            <person name="Price J.L."/>
            <person name="Sonnekus B."/>
            <person name="Thomas C."/>
            <person name="van der Nest A."/>
            <person name="van Dijk A."/>
            <person name="van Heerden A."/>
            <person name="van Vuuren N."/>
            <person name="Yilmaz N."/>
            <person name="Duong T.A."/>
            <person name="van der Merwe N.A."/>
            <person name="Wingfield M.J."/>
            <person name="Wingfield B.D."/>
        </authorList>
    </citation>
    <scope>NUCLEOTIDE SEQUENCE [LARGE SCALE GENOMIC DNA]</scope>
    <source>
        <strain evidence="2 3">CMW 18167</strain>
    </source>
</reference>
<keyword evidence="1" id="KW-1133">Transmembrane helix</keyword>
<sequence length="198" mass="21549">MNKMPKLLFHICMKRNWMELFSTFQLSFLVAPFLVHPRQFVGEVSHVLALDDQPLWMAADPAVSVLLRLDADHHLGVDTLGRGQWTDMIATVHGLYHGPGPGLLGVAALTLHRHTQGLLHPGETRYEEIAPDAADAAVLVTALTVATVAGAEARAGIEAVVDTALGEDKWASRRYRAIGLIMGGICFVVLHLSSAVMW</sequence>
<keyword evidence="1" id="KW-0812">Transmembrane</keyword>
<proteinExistence type="predicted"/>
<comment type="caution">
    <text evidence="2">The sequence shown here is derived from an EMBL/GenBank/DDBJ whole genome shotgun (WGS) entry which is preliminary data.</text>
</comment>
<feature type="transmembrane region" description="Helical" evidence="1">
    <location>
        <begin position="177"/>
        <end position="197"/>
    </location>
</feature>
<accession>A0ABR3WQU0</accession>
<keyword evidence="1" id="KW-0472">Membrane</keyword>